<evidence type="ECO:0000313" key="2">
    <source>
        <dbReference type="EMBL" id="QEA07003.1"/>
    </source>
</evidence>
<protein>
    <submittedName>
        <fullName evidence="2">2-hydroxychromene-2-carboxylate isomerase</fullName>
        <ecNumber evidence="2">5.99.1.4</ecNumber>
    </submittedName>
</protein>
<dbReference type="Gene3D" id="3.40.30.10">
    <property type="entry name" value="Glutaredoxin"/>
    <property type="match status" value="1"/>
</dbReference>
<dbReference type="AlphaFoldDB" id="A0A5B8RG40"/>
<dbReference type="InterPro" id="IPR001853">
    <property type="entry name" value="DSBA-like_thioredoxin_dom"/>
</dbReference>
<dbReference type="GO" id="GO:0004602">
    <property type="term" value="F:glutathione peroxidase activity"/>
    <property type="evidence" value="ECO:0007669"/>
    <property type="project" value="TreeGrafter"/>
</dbReference>
<dbReference type="GO" id="GO:1901170">
    <property type="term" value="P:naphthalene catabolic process"/>
    <property type="evidence" value="ECO:0007669"/>
    <property type="project" value="InterPro"/>
</dbReference>
<dbReference type="InterPro" id="IPR036249">
    <property type="entry name" value="Thioredoxin-like_sf"/>
</dbReference>
<proteinExistence type="predicted"/>
<dbReference type="GO" id="GO:0004364">
    <property type="term" value="F:glutathione transferase activity"/>
    <property type="evidence" value="ECO:0007669"/>
    <property type="project" value="TreeGrafter"/>
</dbReference>
<dbReference type="PIRSF" id="PIRSF006386">
    <property type="entry name" value="HCCAis_GSTk"/>
    <property type="match status" value="1"/>
</dbReference>
<dbReference type="EMBL" id="MN079192">
    <property type="protein sequence ID" value="QEA07003.1"/>
    <property type="molecule type" value="Genomic_DNA"/>
</dbReference>
<dbReference type="GO" id="GO:0006749">
    <property type="term" value="P:glutathione metabolic process"/>
    <property type="evidence" value="ECO:0007669"/>
    <property type="project" value="TreeGrafter"/>
</dbReference>
<dbReference type="InterPro" id="IPR014440">
    <property type="entry name" value="HCCAis_GSTk"/>
</dbReference>
<dbReference type="SUPFAM" id="SSF52833">
    <property type="entry name" value="Thioredoxin-like"/>
    <property type="match status" value="1"/>
</dbReference>
<feature type="domain" description="DSBA-like thioredoxin" evidence="1">
    <location>
        <begin position="5"/>
        <end position="182"/>
    </location>
</feature>
<dbReference type="InterPro" id="IPR051924">
    <property type="entry name" value="GST_Kappa/NadH"/>
</dbReference>
<gene>
    <name evidence="2" type="primary">nahD_3</name>
    <name evidence="2" type="ORF">KBTEX_03347</name>
</gene>
<dbReference type="InterPro" id="IPR044087">
    <property type="entry name" value="NahD-like"/>
</dbReference>
<organism evidence="2">
    <name type="scientific">uncultured organism</name>
    <dbReference type="NCBI Taxonomy" id="155900"/>
    <lineage>
        <taxon>unclassified sequences</taxon>
        <taxon>environmental samples</taxon>
    </lineage>
</organism>
<dbReference type="PANTHER" id="PTHR42943">
    <property type="entry name" value="GLUTATHIONE S-TRANSFERASE KAPPA"/>
    <property type="match status" value="1"/>
</dbReference>
<dbReference type="CDD" id="cd03022">
    <property type="entry name" value="DsbA_HCCA_Iso"/>
    <property type="match status" value="1"/>
</dbReference>
<sequence>MGTALDWYFDVVSPFSWFALQRLDELPSEPVLHPVVLGAVLSHWGQKGPAEIPGKRLWTYRVCVRYAQTHGIPLRFPAAHPFNPVPYLRLAVAAGCGRRAVRHIFEYLWTTGVDPRTEAAVAGAAERLGVSVDAAGEASVRARLRGETAAAIERGVFGVPTLAVGDELFWGNDGMDFALAYLAEPAVLDTPEMRRVAALPDGLADRG</sequence>
<reference evidence="2" key="1">
    <citation type="submission" date="2019-06" db="EMBL/GenBank/DDBJ databases">
        <authorList>
            <person name="Murdoch R.W."/>
            <person name="Fathepure B."/>
        </authorList>
    </citation>
    <scope>NUCLEOTIDE SEQUENCE</scope>
</reference>
<accession>A0A5B8RG40</accession>
<dbReference type="Pfam" id="PF01323">
    <property type="entry name" value="DSBA"/>
    <property type="match status" value="1"/>
</dbReference>
<keyword evidence="2" id="KW-0413">Isomerase</keyword>
<dbReference type="GO" id="GO:0018845">
    <property type="term" value="F:2-hydroxychromene-2-carboxylate isomerase activity"/>
    <property type="evidence" value="ECO:0007669"/>
    <property type="project" value="UniProtKB-EC"/>
</dbReference>
<evidence type="ECO:0000259" key="1">
    <source>
        <dbReference type="Pfam" id="PF01323"/>
    </source>
</evidence>
<name>A0A5B8RG40_9ZZZZ</name>
<dbReference type="PANTHER" id="PTHR42943:SF2">
    <property type="entry name" value="GLUTATHIONE S-TRANSFERASE KAPPA 1"/>
    <property type="match status" value="1"/>
</dbReference>
<dbReference type="EC" id="5.99.1.4" evidence="2"/>